<keyword evidence="8" id="KW-1185">Reference proteome</keyword>
<evidence type="ECO:0000256" key="5">
    <source>
        <dbReference type="RuleBase" id="RU003836"/>
    </source>
</evidence>
<dbReference type="EMBL" id="JAAALK010000283">
    <property type="protein sequence ID" value="KAG8075621.1"/>
    <property type="molecule type" value="Genomic_DNA"/>
</dbReference>
<dbReference type="GO" id="GO:0004766">
    <property type="term" value="F:spermidine synthase activity"/>
    <property type="evidence" value="ECO:0007669"/>
    <property type="project" value="TreeGrafter"/>
</dbReference>
<dbReference type="Proteomes" id="UP000729402">
    <property type="component" value="Unassembled WGS sequence"/>
</dbReference>
<dbReference type="PROSITE" id="PS51006">
    <property type="entry name" value="PABS_2"/>
    <property type="match status" value="1"/>
</dbReference>
<dbReference type="NCBIfam" id="TIGR00417">
    <property type="entry name" value="speE"/>
    <property type="match status" value="1"/>
</dbReference>
<dbReference type="CDD" id="cd02440">
    <property type="entry name" value="AdoMet_MTases"/>
    <property type="match status" value="1"/>
</dbReference>
<evidence type="ECO:0000256" key="2">
    <source>
        <dbReference type="ARBA" id="ARBA00022679"/>
    </source>
</evidence>
<organism evidence="7 8">
    <name type="scientific">Zizania palustris</name>
    <name type="common">Northern wild rice</name>
    <dbReference type="NCBI Taxonomy" id="103762"/>
    <lineage>
        <taxon>Eukaryota</taxon>
        <taxon>Viridiplantae</taxon>
        <taxon>Streptophyta</taxon>
        <taxon>Embryophyta</taxon>
        <taxon>Tracheophyta</taxon>
        <taxon>Spermatophyta</taxon>
        <taxon>Magnoliopsida</taxon>
        <taxon>Liliopsida</taxon>
        <taxon>Poales</taxon>
        <taxon>Poaceae</taxon>
        <taxon>BOP clade</taxon>
        <taxon>Oryzoideae</taxon>
        <taxon>Oryzeae</taxon>
        <taxon>Zizaniinae</taxon>
        <taxon>Zizania</taxon>
    </lineage>
</organism>
<protein>
    <recommendedName>
        <fullName evidence="6">PABS domain-containing protein</fullName>
    </recommendedName>
</protein>
<dbReference type="NCBIfam" id="NF002010">
    <property type="entry name" value="PRK00811.1"/>
    <property type="match status" value="1"/>
</dbReference>
<evidence type="ECO:0000256" key="4">
    <source>
        <dbReference type="PROSITE-ProRule" id="PRU00354"/>
    </source>
</evidence>
<reference evidence="7" key="2">
    <citation type="submission" date="2021-02" db="EMBL/GenBank/DDBJ databases">
        <authorList>
            <person name="Kimball J.A."/>
            <person name="Haas M.W."/>
            <person name="Macchietto M."/>
            <person name="Kono T."/>
            <person name="Duquette J."/>
            <person name="Shao M."/>
        </authorList>
    </citation>
    <scope>NUCLEOTIDE SEQUENCE</scope>
    <source>
        <tissue evidence="7">Fresh leaf tissue</tissue>
    </source>
</reference>
<dbReference type="OrthoDB" id="38125at2759"/>
<dbReference type="InterPro" id="IPR035246">
    <property type="entry name" value="Spermidine_synt_N"/>
</dbReference>
<dbReference type="InterPro" id="IPR001045">
    <property type="entry name" value="Spermi_synthase"/>
</dbReference>
<dbReference type="FunFam" id="3.40.50.150:FF:000048">
    <property type="entry name" value="Spermidine synthase 1"/>
    <property type="match status" value="1"/>
</dbReference>
<keyword evidence="2 4" id="KW-0808">Transferase</keyword>
<comment type="similarity">
    <text evidence="1 5">Belongs to the spermidine/spermine synthase family.</text>
</comment>
<reference evidence="7" key="1">
    <citation type="journal article" date="2021" name="bioRxiv">
        <title>Whole Genome Assembly and Annotation of Northern Wild Rice, Zizania palustris L., Supports a Whole Genome Duplication in the Zizania Genus.</title>
        <authorList>
            <person name="Haas M."/>
            <person name="Kono T."/>
            <person name="Macchietto M."/>
            <person name="Millas R."/>
            <person name="McGilp L."/>
            <person name="Shao M."/>
            <person name="Duquette J."/>
            <person name="Hirsch C.N."/>
            <person name="Kimball J."/>
        </authorList>
    </citation>
    <scope>NUCLEOTIDE SEQUENCE</scope>
    <source>
        <tissue evidence="7">Fresh leaf tissue</tissue>
    </source>
</reference>
<keyword evidence="3 4" id="KW-0620">Polyamine biosynthesis</keyword>
<evidence type="ECO:0000313" key="8">
    <source>
        <dbReference type="Proteomes" id="UP000729402"/>
    </source>
</evidence>
<dbReference type="Pfam" id="PF01564">
    <property type="entry name" value="Spermine_synth"/>
    <property type="match status" value="1"/>
</dbReference>
<evidence type="ECO:0000259" key="6">
    <source>
        <dbReference type="PROSITE" id="PS51006"/>
    </source>
</evidence>
<dbReference type="HAMAP" id="MF_00198">
    <property type="entry name" value="Spermidine_synth"/>
    <property type="match status" value="1"/>
</dbReference>
<gene>
    <name evidence="7" type="ORF">GUJ93_ZPchr0006g41306</name>
</gene>
<evidence type="ECO:0000256" key="1">
    <source>
        <dbReference type="ARBA" id="ARBA00007867"/>
    </source>
</evidence>
<dbReference type="PANTHER" id="PTHR11558:SF29">
    <property type="entry name" value="AMINOPROPYL TRANSFERASE"/>
    <property type="match status" value="1"/>
</dbReference>
<dbReference type="FunFam" id="2.30.140.10:FF:000003">
    <property type="entry name" value="Spermidine synthase 1"/>
    <property type="match status" value="1"/>
</dbReference>
<dbReference type="InterPro" id="IPR030374">
    <property type="entry name" value="PABS"/>
</dbReference>
<name>A0A8J5TFV1_ZIZPA</name>
<feature type="active site" description="Proton acceptor" evidence="4">
    <location>
        <position position="222"/>
    </location>
</feature>
<accession>A0A8J5TFV1</accession>
<dbReference type="GO" id="GO:0005829">
    <property type="term" value="C:cytosol"/>
    <property type="evidence" value="ECO:0007669"/>
    <property type="project" value="TreeGrafter"/>
</dbReference>
<dbReference type="AlphaFoldDB" id="A0A8J5TFV1"/>
<feature type="domain" description="PABS" evidence="6">
    <location>
        <begin position="52"/>
        <end position="303"/>
    </location>
</feature>
<dbReference type="GO" id="GO:0008295">
    <property type="term" value="P:spermidine biosynthetic process"/>
    <property type="evidence" value="ECO:0007669"/>
    <property type="project" value="TreeGrafter"/>
</dbReference>
<dbReference type="InterPro" id="IPR030373">
    <property type="entry name" value="PABS_CS"/>
</dbReference>
<proteinExistence type="inferred from homology"/>
<comment type="caution">
    <text evidence="7">The sequence shown here is derived from an EMBL/GenBank/DDBJ whole genome shotgun (WGS) entry which is preliminary data.</text>
</comment>
<dbReference type="Pfam" id="PF17284">
    <property type="entry name" value="Spermine_synt_N"/>
    <property type="match status" value="1"/>
</dbReference>
<evidence type="ECO:0000256" key="3">
    <source>
        <dbReference type="ARBA" id="ARBA00023115"/>
    </source>
</evidence>
<sequence length="390" mass="42761">MEVGGAKSGSSVAVQMKGIGDDSSRKPLPSCCVKAKAAAAESEANCHATVVSGWFIEPRSHFGKSNKVRYFNNPMWPGEAHSLKVEKILYQGKSPYQEILVFESSTYGNVLVLDGIVQLTEKDECAYQEMVTHLPLCSIPSPKNVLVVGGGDGGVLREIARHASVEIIDICEIDQLVIDVCKDFFPQLSVGFKDPRVQLHVGDAVDFLRNAPEGKYDAIIVDSSDPIGPAQELVEKPFFQTIARALKPGGVLCNQAESMWLHTHLIQDMLSICRETFKGAVHYAWTSVPTYPSGVIGFLLCAKEGPAVNFLSPVNPIEKLEGAMEARREIRFYNSEIHRAAFVLPTFVRRELETHGTDTCTEEDKPAETKPVVKPMKMNIMPNSAIITAS</sequence>
<dbReference type="PROSITE" id="PS01330">
    <property type="entry name" value="PABS_1"/>
    <property type="match status" value="1"/>
</dbReference>
<dbReference type="PANTHER" id="PTHR11558">
    <property type="entry name" value="SPERMIDINE/SPERMINE SYNTHASE"/>
    <property type="match status" value="1"/>
</dbReference>
<evidence type="ECO:0000313" key="7">
    <source>
        <dbReference type="EMBL" id="KAG8075621.1"/>
    </source>
</evidence>